<evidence type="ECO:0000313" key="3">
    <source>
        <dbReference type="EMBL" id="ELA47820.1"/>
    </source>
</evidence>
<feature type="chain" id="PRO_5003960239" description="GOLD domain-containing protein" evidence="2">
    <location>
        <begin position="19"/>
        <end position="192"/>
    </location>
</feature>
<sequence length="192" mass="22198">MNGLLSFLFGISSIFCLSHDLIFEKGESETFWEQLDSNDYQLTVELSITSPENASLRYRIVEPNNSKRFATYQDVPARMAPSKFTGKGLYGIEIFNFDAKPVLFSLSTYVDKEVEVDENTTYIKNILEKLKMDLRNLYNSSMQLSVDKRNIIRDAKKSRTKLIWLCILPLGYVAVGVVKYRMMKSMFTPKKR</sequence>
<keyword evidence="4" id="KW-1185">Reference proteome</keyword>
<name>L2GXI6_VAVCU</name>
<evidence type="ECO:0000313" key="4">
    <source>
        <dbReference type="Proteomes" id="UP000011081"/>
    </source>
</evidence>
<evidence type="ECO:0000256" key="1">
    <source>
        <dbReference type="SAM" id="Phobius"/>
    </source>
</evidence>
<dbReference type="HOGENOM" id="CLU_1448610_0_0_1"/>
<reference evidence="4" key="1">
    <citation type="submission" date="2011-03" db="EMBL/GenBank/DDBJ databases">
        <title>The genome sequence of Vavraia culicis strain floridensis.</title>
        <authorList>
            <consortium name="The Broad Institute Genome Sequencing Platform"/>
            <person name="Cuomo C."/>
            <person name="Becnel J."/>
            <person name="Sanscrainte N."/>
            <person name="Young S.K."/>
            <person name="Zeng Q."/>
            <person name="Gargeya S."/>
            <person name="Fitzgerald M."/>
            <person name="Haas B."/>
            <person name="Abouelleil A."/>
            <person name="Alvarado L."/>
            <person name="Arachchi H.M."/>
            <person name="Berlin A."/>
            <person name="Chapman S.B."/>
            <person name="Gearin G."/>
            <person name="Goldberg J."/>
            <person name="Griggs A."/>
            <person name="Gujja S."/>
            <person name="Hansen M."/>
            <person name="Heiman D."/>
            <person name="Howarth C."/>
            <person name="Larimer J."/>
            <person name="Lui A."/>
            <person name="MacDonald P.J.P."/>
            <person name="McCowen C."/>
            <person name="Montmayeur A."/>
            <person name="Murphy C."/>
            <person name="Neiman D."/>
            <person name="Pearson M."/>
            <person name="Priest M."/>
            <person name="Roberts A."/>
            <person name="Saif S."/>
            <person name="Shea T."/>
            <person name="Sisk P."/>
            <person name="Stolte C."/>
            <person name="Sykes S."/>
            <person name="Wortman J."/>
            <person name="Nusbaum C."/>
            <person name="Birren B."/>
        </authorList>
    </citation>
    <scope>NUCLEOTIDE SEQUENCE [LARGE SCALE GENOMIC DNA]</scope>
    <source>
        <strain evidence="4">floridensis</strain>
    </source>
</reference>
<dbReference type="InParanoid" id="L2GXI6"/>
<dbReference type="OMA" id="MNIYNDI"/>
<dbReference type="RefSeq" id="XP_008073683.1">
    <property type="nucleotide sequence ID" value="XM_008075492.1"/>
</dbReference>
<keyword evidence="1" id="KW-0812">Transmembrane</keyword>
<feature type="signal peptide" evidence="2">
    <location>
        <begin position="1"/>
        <end position="18"/>
    </location>
</feature>
<organism evidence="3 4">
    <name type="scientific">Vavraia culicis (isolate floridensis)</name>
    <name type="common">Microsporidian parasite</name>
    <dbReference type="NCBI Taxonomy" id="948595"/>
    <lineage>
        <taxon>Eukaryota</taxon>
        <taxon>Fungi</taxon>
        <taxon>Fungi incertae sedis</taxon>
        <taxon>Microsporidia</taxon>
        <taxon>Pleistophoridae</taxon>
        <taxon>Vavraia</taxon>
    </lineage>
</organism>
<protein>
    <recommendedName>
        <fullName evidence="5">GOLD domain-containing protein</fullName>
    </recommendedName>
</protein>
<gene>
    <name evidence="3" type="ORF">VCUG_00662</name>
</gene>
<accession>L2GXI6</accession>
<dbReference type="Proteomes" id="UP000011081">
    <property type="component" value="Unassembled WGS sequence"/>
</dbReference>
<proteinExistence type="predicted"/>
<keyword evidence="1" id="KW-0472">Membrane</keyword>
<dbReference type="OrthoDB" id="2188144at2759"/>
<dbReference type="EMBL" id="GL877411">
    <property type="protein sequence ID" value="ELA47820.1"/>
    <property type="molecule type" value="Genomic_DNA"/>
</dbReference>
<keyword evidence="1" id="KW-1133">Transmembrane helix</keyword>
<feature type="transmembrane region" description="Helical" evidence="1">
    <location>
        <begin position="162"/>
        <end position="182"/>
    </location>
</feature>
<evidence type="ECO:0000256" key="2">
    <source>
        <dbReference type="SAM" id="SignalP"/>
    </source>
</evidence>
<keyword evidence="2" id="KW-0732">Signal</keyword>
<dbReference type="GeneID" id="19878547"/>
<dbReference type="VEuPathDB" id="MicrosporidiaDB:VCUG_00662"/>
<evidence type="ECO:0008006" key="5">
    <source>
        <dbReference type="Google" id="ProtNLM"/>
    </source>
</evidence>
<dbReference type="AlphaFoldDB" id="L2GXI6"/>